<dbReference type="EMBL" id="JAKKPZ010000315">
    <property type="protein sequence ID" value="KAI1696647.1"/>
    <property type="molecule type" value="Genomic_DNA"/>
</dbReference>
<organism evidence="1 2">
    <name type="scientific">Ditylenchus destructor</name>
    <dbReference type="NCBI Taxonomy" id="166010"/>
    <lineage>
        <taxon>Eukaryota</taxon>
        <taxon>Metazoa</taxon>
        <taxon>Ecdysozoa</taxon>
        <taxon>Nematoda</taxon>
        <taxon>Chromadorea</taxon>
        <taxon>Rhabditida</taxon>
        <taxon>Tylenchina</taxon>
        <taxon>Tylenchomorpha</taxon>
        <taxon>Sphaerularioidea</taxon>
        <taxon>Anguinidae</taxon>
        <taxon>Anguininae</taxon>
        <taxon>Ditylenchus</taxon>
    </lineage>
</organism>
<accession>A0AAD4QUI2</accession>
<sequence>MTKLLTVNLILAPTGPCGQSRILAETAAAIVNNTASQSLSQISAAATGLAKNDATVSVATSTITAAVQNAETAMDSAVNIAETACADQTAIDAANVAAVTSNNAAQGAATTSITAARDAAITAIQANSQNSSKFADFDEFFLKMHVFR</sequence>
<keyword evidence="2" id="KW-1185">Reference proteome</keyword>
<reference evidence="1" key="1">
    <citation type="submission" date="2022-01" db="EMBL/GenBank/DDBJ databases">
        <title>Genome Sequence Resource for Two Populations of Ditylenchus destructor, the Migratory Endoparasitic Phytonematode.</title>
        <authorList>
            <person name="Zhang H."/>
            <person name="Lin R."/>
            <person name="Xie B."/>
        </authorList>
    </citation>
    <scope>NUCLEOTIDE SEQUENCE</scope>
    <source>
        <strain evidence="1">BazhouSP</strain>
    </source>
</reference>
<dbReference type="Proteomes" id="UP001201812">
    <property type="component" value="Unassembled WGS sequence"/>
</dbReference>
<gene>
    <name evidence="1" type="ORF">DdX_18935</name>
</gene>
<protein>
    <submittedName>
        <fullName evidence="1">Uncharacterized protein</fullName>
    </submittedName>
</protein>
<dbReference type="AlphaFoldDB" id="A0AAD4QUI2"/>
<comment type="caution">
    <text evidence="1">The sequence shown here is derived from an EMBL/GenBank/DDBJ whole genome shotgun (WGS) entry which is preliminary data.</text>
</comment>
<evidence type="ECO:0000313" key="1">
    <source>
        <dbReference type="EMBL" id="KAI1696647.1"/>
    </source>
</evidence>
<evidence type="ECO:0000313" key="2">
    <source>
        <dbReference type="Proteomes" id="UP001201812"/>
    </source>
</evidence>
<name>A0AAD4QUI2_9BILA</name>
<proteinExistence type="predicted"/>